<keyword evidence="2" id="KW-0012">Acyltransferase</keyword>
<comment type="caution">
    <text evidence="4">The sequence shown here is derived from an EMBL/GenBank/DDBJ whole genome shotgun (WGS) entry which is preliminary data.</text>
</comment>
<dbReference type="GO" id="GO:0016747">
    <property type="term" value="F:acyltransferase activity, transferring groups other than amino-acyl groups"/>
    <property type="evidence" value="ECO:0007669"/>
    <property type="project" value="InterPro"/>
</dbReference>
<evidence type="ECO:0000313" key="5">
    <source>
        <dbReference type="EMBL" id="KRM10584.1"/>
    </source>
</evidence>
<reference evidence="5 7" key="2">
    <citation type="journal article" date="2015" name="Genome Announc.">
        <title>Expanding the biotechnology potential of lactobacilli through comparative genomics of 213 strains and associated genera.</title>
        <authorList>
            <person name="Sun Z."/>
            <person name="Harris H.M."/>
            <person name="McCann A."/>
            <person name="Guo C."/>
            <person name="Argimon S."/>
            <person name="Zhang W."/>
            <person name="Yang X."/>
            <person name="Jeffery I.B."/>
            <person name="Cooney J.C."/>
            <person name="Kagawa T.F."/>
            <person name="Liu W."/>
            <person name="Song Y."/>
            <person name="Salvetti E."/>
            <person name="Wrobel A."/>
            <person name="Rasinkangas P."/>
            <person name="Parkhill J."/>
            <person name="Rea M.C."/>
            <person name="O'Sullivan O."/>
            <person name="Ritari J."/>
            <person name="Douillard F.P."/>
            <person name="Paul Ross R."/>
            <person name="Yang R."/>
            <person name="Briner A.E."/>
            <person name="Felis G.E."/>
            <person name="de Vos W.M."/>
            <person name="Barrangou R."/>
            <person name="Klaenhammer T.R."/>
            <person name="Caufield P.W."/>
            <person name="Cui Y."/>
            <person name="Zhang H."/>
            <person name="O'Toole P.W."/>
        </authorList>
    </citation>
    <scope>NUCLEOTIDE SEQUENCE [LARGE SCALE GENOMIC DNA]</scope>
    <source>
        <strain evidence="5 7">DSM 18382</strain>
    </source>
</reference>
<protein>
    <submittedName>
        <fullName evidence="4">Acetyltransferase</fullName>
    </submittedName>
</protein>
<keyword evidence="1 4" id="KW-0808">Transferase</keyword>
<dbReference type="InterPro" id="IPR000182">
    <property type="entry name" value="GNAT_dom"/>
</dbReference>
<dbReference type="Gene3D" id="3.40.630.30">
    <property type="match status" value="1"/>
</dbReference>
<dbReference type="PANTHER" id="PTHR43800:SF1">
    <property type="entry name" value="PEPTIDYL-LYSINE N-ACETYLTRANSFERASE YJAB"/>
    <property type="match status" value="1"/>
</dbReference>
<sequence>MISCESGVSGERLKRVADLWLDANLEAHSFIDQHYWLSNYEQVKRQLAQATLFVATQSKTIVGFLGITNNYIAGLFVDKRVRRQGVGRQLLDAVKAGRSELTLSVYEKNQAAYHFYHMQGFYKEAITIDEATGESVFEMKWQRSSGKGSIR</sequence>
<organism evidence="4 6">
    <name type="scientific">Lentilactobacillus farraginis DSM 18382 = JCM 14108</name>
    <dbReference type="NCBI Taxonomy" id="1423743"/>
    <lineage>
        <taxon>Bacteria</taxon>
        <taxon>Bacillati</taxon>
        <taxon>Bacillota</taxon>
        <taxon>Bacilli</taxon>
        <taxon>Lactobacillales</taxon>
        <taxon>Lactobacillaceae</taxon>
        <taxon>Lentilactobacillus</taxon>
    </lineage>
</organism>
<dbReference type="RefSeq" id="WP_035181441.1">
    <property type="nucleotide sequence ID" value="NZ_AZFY01000030.1"/>
</dbReference>
<name>X0PL44_9LACO</name>
<dbReference type="InterPro" id="IPR016181">
    <property type="entry name" value="Acyl_CoA_acyltransferase"/>
</dbReference>
<evidence type="ECO:0000313" key="7">
    <source>
        <dbReference type="Proteomes" id="UP000051966"/>
    </source>
</evidence>
<evidence type="ECO:0000313" key="6">
    <source>
        <dbReference type="Proteomes" id="UP000019488"/>
    </source>
</evidence>
<feature type="domain" description="N-acetyltransferase" evidence="3">
    <location>
        <begin position="1"/>
        <end position="144"/>
    </location>
</feature>
<evidence type="ECO:0000259" key="3">
    <source>
        <dbReference type="PROSITE" id="PS51186"/>
    </source>
</evidence>
<accession>X0PL44</accession>
<evidence type="ECO:0000256" key="2">
    <source>
        <dbReference type="ARBA" id="ARBA00023315"/>
    </source>
</evidence>
<dbReference type="Proteomes" id="UP000051966">
    <property type="component" value="Unassembled WGS sequence"/>
</dbReference>
<dbReference type="eggNOG" id="COG0456">
    <property type="taxonomic scope" value="Bacteria"/>
</dbReference>
<dbReference type="PANTHER" id="PTHR43800">
    <property type="entry name" value="PEPTIDYL-LYSINE N-ACETYLTRANSFERASE YJAB"/>
    <property type="match status" value="1"/>
</dbReference>
<proteinExistence type="predicted"/>
<dbReference type="Pfam" id="PF13673">
    <property type="entry name" value="Acetyltransf_10"/>
    <property type="match status" value="1"/>
</dbReference>
<dbReference type="CDD" id="cd04301">
    <property type="entry name" value="NAT_SF"/>
    <property type="match status" value="1"/>
</dbReference>
<reference evidence="4" key="1">
    <citation type="journal article" date="2014" name="Genome Announc.">
        <title>Draft Genome Sequences of Two Lactobacillus Strains, L. farraginis JCM 14108T and L. composti JCM 14202T, Isolated from Compost of Distilled Shochu Residue.</title>
        <authorList>
            <person name="Yuki M."/>
            <person name="Oshima K."/>
            <person name="Suda W."/>
            <person name="Kitahara M."/>
            <person name="Kitamura K."/>
            <person name="Iida T."/>
            <person name="Hattori M."/>
            <person name="Ohkuma M."/>
        </authorList>
    </citation>
    <scope>NUCLEOTIDE SEQUENCE [LARGE SCALE GENOMIC DNA]</scope>
    <source>
        <strain evidence="4">JCM 14108</strain>
    </source>
</reference>
<dbReference type="EMBL" id="AZFY01000030">
    <property type="protein sequence ID" value="KRM10584.1"/>
    <property type="molecule type" value="Genomic_DNA"/>
</dbReference>
<dbReference type="PROSITE" id="PS51186">
    <property type="entry name" value="GNAT"/>
    <property type="match status" value="1"/>
</dbReference>
<dbReference type="PATRIC" id="fig|1423743.5.peg.2132"/>
<dbReference type="Proteomes" id="UP000019488">
    <property type="component" value="Unassembled WGS sequence"/>
</dbReference>
<evidence type="ECO:0000313" key="4">
    <source>
        <dbReference type="EMBL" id="GAF38102.1"/>
    </source>
</evidence>
<gene>
    <name evidence="5" type="ORF">FD41_GL002072</name>
    <name evidence="4" type="ORF">JCM14108_3205</name>
</gene>
<keyword evidence="7" id="KW-1185">Reference proteome</keyword>
<dbReference type="EMBL" id="BAKI01000073">
    <property type="protein sequence ID" value="GAF38102.1"/>
    <property type="molecule type" value="Genomic_DNA"/>
</dbReference>
<dbReference type="AlphaFoldDB" id="X0PL44"/>
<evidence type="ECO:0000256" key="1">
    <source>
        <dbReference type="ARBA" id="ARBA00022679"/>
    </source>
</evidence>
<dbReference type="OrthoDB" id="9789605at2"/>
<dbReference type="SUPFAM" id="SSF55729">
    <property type="entry name" value="Acyl-CoA N-acyltransferases (Nat)"/>
    <property type="match status" value="1"/>
</dbReference>
<dbReference type="STRING" id="1423743.FD41_GL002072"/>